<gene>
    <name evidence="6" type="ORF">ENT78_02035</name>
</gene>
<evidence type="ECO:0000313" key="6">
    <source>
        <dbReference type="EMBL" id="HGU52299.1"/>
    </source>
</evidence>
<dbReference type="EMBL" id="DSZZ01000098">
    <property type="protein sequence ID" value="HGU52299.1"/>
    <property type="molecule type" value="Genomic_DNA"/>
</dbReference>
<dbReference type="PROSITE" id="PS00867">
    <property type="entry name" value="CPSASE_2"/>
    <property type="match status" value="1"/>
</dbReference>
<dbReference type="SUPFAM" id="SSF56059">
    <property type="entry name" value="Glutathione synthetase ATP-binding domain-like"/>
    <property type="match status" value="1"/>
</dbReference>
<dbReference type="GO" id="GO:0016874">
    <property type="term" value="F:ligase activity"/>
    <property type="evidence" value="ECO:0007669"/>
    <property type="project" value="UniProtKB-KW"/>
</dbReference>
<dbReference type="Gene3D" id="3.40.50.20">
    <property type="match status" value="1"/>
</dbReference>
<evidence type="ECO:0000259" key="5">
    <source>
        <dbReference type="PROSITE" id="PS50975"/>
    </source>
</evidence>
<dbReference type="Pfam" id="PF21360">
    <property type="entry name" value="PylC-like_N"/>
    <property type="match status" value="1"/>
</dbReference>
<dbReference type="InterPro" id="IPR013815">
    <property type="entry name" value="ATP_grasp_subdomain_1"/>
</dbReference>
<organism evidence="6">
    <name type="scientific">Fervidobacterium pennivorans</name>
    <dbReference type="NCBI Taxonomy" id="93466"/>
    <lineage>
        <taxon>Bacteria</taxon>
        <taxon>Thermotogati</taxon>
        <taxon>Thermotogota</taxon>
        <taxon>Thermotogae</taxon>
        <taxon>Thermotogales</taxon>
        <taxon>Fervidobacteriaceae</taxon>
        <taxon>Fervidobacterium</taxon>
    </lineage>
</organism>
<evidence type="ECO:0000256" key="1">
    <source>
        <dbReference type="ARBA" id="ARBA00022598"/>
    </source>
</evidence>
<dbReference type="InterPro" id="IPR052032">
    <property type="entry name" value="ATP-dep_AA_Ligase"/>
</dbReference>
<dbReference type="PROSITE" id="PS50975">
    <property type="entry name" value="ATP_GRASP"/>
    <property type="match status" value="1"/>
</dbReference>
<protein>
    <submittedName>
        <fullName evidence="6">ATP-grasp domain-containing protein</fullName>
    </submittedName>
</protein>
<keyword evidence="3 4" id="KW-0067">ATP-binding</keyword>
<dbReference type="InterPro" id="IPR011761">
    <property type="entry name" value="ATP-grasp"/>
</dbReference>
<dbReference type="InterPro" id="IPR005479">
    <property type="entry name" value="CPAse_ATP-bd"/>
</dbReference>
<dbReference type="GO" id="GO:0046872">
    <property type="term" value="F:metal ion binding"/>
    <property type="evidence" value="ECO:0007669"/>
    <property type="project" value="InterPro"/>
</dbReference>
<evidence type="ECO:0000256" key="3">
    <source>
        <dbReference type="ARBA" id="ARBA00022840"/>
    </source>
</evidence>
<dbReference type="AlphaFoldDB" id="A0A7V4KC65"/>
<dbReference type="Pfam" id="PF15632">
    <property type="entry name" value="ATPgrasp_Ter"/>
    <property type="match status" value="1"/>
</dbReference>
<accession>A0A7V4KC65</accession>
<evidence type="ECO:0000256" key="4">
    <source>
        <dbReference type="PROSITE-ProRule" id="PRU00409"/>
    </source>
</evidence>
<dbReference type="PANTHER" id="PTHR43585">
    <property type="entry name" value="FUMIPYRROLE BIOSYNTHESIS PROTEIN C"/>
    <property type="match status" value="1"/>
</dbReference>
<name>A0A7V4KC65_FERPE</name>
<sequence>MKGGLERVREKITVLITGGGSPGIAGTIYSLRNNPDSVNVRVVTCDMRDNVVGKYLADAFYVVRQAQHSEFINDVLEICEKEDVDVILPQVTNELSVFAKFKETLELQGVKVAVSDASSIEMANDKWVILDVANACGVPSPNSRLTSSEGEFVKAVLELGYPKNKVVVKPRVSNGSRGLRILSSESWDVEKFLKEKPDATEMNLEELLRILRNGKWPDLIVQEYLPGEEYTVDVFRGKSGTLAVPRLREEIRSGISFKAKVEPRKDLIDFSTRLAEALNLKYAFGFQFKISSEGTPKLLECNPRIQGTMVVSSLAGYNMIWWTVKELLEENFEVPTLEKSSENMRFIRYWGGIGVFEDGTKIGPI</sequence>
<proteinExistence type="predicted"/>
<keyword evidence="2 4" id="KW-0547">Nucleotide-binding</keyword>
<keyword evidence="1" id="KW-0436">Ligase</keyword>
<dbReference type="InterPro" id="IPR048764">
    <property type="entry name" value="PylC_N"/>
</dbReference>
<dbReference type="GO" id="GO:0005524">
    <property type="term" value="F:ATP binding"/>
    <property type="evidence" value="ECO:0007669"/>
    <property type="project" value="UniProtKB-UniRule"/>
</dbReference>
<dbReference type="Gene3D" id="3.30.470.20">
    <property type="entry name" value="ATP-grasp fold, B domain"/>
    <property type="match status" value="1"/>
</dbReference>
<dbReference type="Gene3D" id="3.30.1490.20">
    <property type="entry name" value="ATP-grasp fold, A domain"/>
    <property type="match status" value="1"/>
</dbReference>
<dbReference type="PANTHER" id="PTHR43585:SF2">
    <property type="entry name" value="ATP-GRASP ENZYME FSQD"/>
    <property type="match status" value="1"/>
</dbReference>
<evidence type="ECO:0000256" key="2">
    <source>
        <dbReference type="ARBA" id="ARBA00022741"/>
    </source>
</evidence>
<feature type="domain" description="ATP-grasp" evidence="5">
    <location>
        <begin position="130"/>
        <end position="328"/>
    </location>
</feature>
<reference evidence="6" key="1">
    <citation type="journal article" date="2020" name="mSystems">
        <title>Genome- and Community-Level Interaction Insights into Carbon Utilization and Element Cycling Functions of Hydrothermarchaeota in Hydrothermal Sediment.</title>
        <authorList>
            <person name="Zhou Z."/>
            <person name="Liu Y."/>
            <person name="Xu W."/>
            <person name="Pan J."/>
            <person name="Luo Z.H."/>
            <person name="Li M."/>
        </authorList>
    </citation>
    <scope>NUCLEOTIDE SEQUENCE [LARGE SCALE GENOMIC DNA]</scope>
    <source>
        <strain evidence="6">SpSt-61</strain>
    </source>
</reference>
<comment type="caution">
    <text evidence="6">The sequence shown here is derived from an EMBL/GenBank/DDBJ whole genome shotgun (WGS) entry which is preliminary data.</text>
</comment>